<gene>
    <name evidence="11" type="primary">lpxB</name>
    <name evidence="12" type="ordered locus">RBRH_00047</name>
</gene>
<evidence type="ECO:0000256" key="1">
    <source>
        <dbReference type="ARBA" id="ARBA00002056"/>
    </source>
</evidence>
<keyword evidence="8 11" id="KW-0808">Transferase</keyword>
<dbReference type="EMBL" id="FR687359">
    <property type="protein sequence ID" value="CBW75035.1"/>
    <property type="molecule type" value="Genomic_DNA"/>
</dbReference>
<keyword evidence="6 11" id="KW-0441">Lipid A biosynthesis</keyword>
<organism evidence="12 13">
    <name type="scientific">Mycetohabitans rhizoxinica (strain DSM 19002 / CIP 109453 / HKI 454)</name>
    <name type="common">Paraburkholderia rhizoxinica</name>
    <dbReference type="NCBI Taxonomy" id="882378"/>
    <lineage>
        <taxon>Bacteria</taxon>
        <taxon>Pseudomonadati</taxon>
        <taxon>Pseudomonadota</taxon>
        <taxon>Betaproteobacteria</taxon>
        <taxon>Burkholderiales</taxon>
        <taxon>Burkholderiaceae</taxon>
        <taxon>Mycetohabitans</taxon>
    </lineage>
</organism>
<evidence type="ECO:0000256" key="7">
    <source>
        <dbReference type="ARBA" id="ARBA00022676"/>
    </source>
</evidence>
<keyword evidence="7 11" id="KW-0328">Glycosyltransferase</keyword>
<evidence type="ECO:0000256" key="4">
    <source>
        <dbReference type="ARBA" id="ARBA00020902"/>
    </source>
</evidence>
<dbReference type="Pfam" id="PF02684">
    <property type="entry name" value="LpxB"/>
    <property type="match status" value="1"/>
</dbReference>
<dbReference type="GO" id="GO:0008915">
    <property type="term" value="F:lipid-A-disaccharide synthase activity"/>
    <property type="evidence" value="ECO:0007669"/>
    <property type="project" value="UniProtKB-UniRule"/>
</dbReference>
<dbReference type="AlphaFoldDB" id="E5AR03"/>
<dbReference type="STRING" id="882378.RBRH_00047"/>
<comment type="function">
    <text evidence="1 11">Condensation of UDP-2,3-diacylglucosamine and 2,3-diacylglucosamine-1-phosphate to form lipid A disaccharide, a precursor of lipid A, a phosphorylated glycolipid that anchors the lipopolysaccharide to the outer membrane of the cell.</text>
</comment>
<dbReference type="Proteomes" id="UP000007437">
    <property type="component" value="Chromosome"/>
</dbReference>
<evidence type="ECO:0000313" key="13">
    <source>
        <dbReference type="Proteomes" id="UP000007437"/>
    </source>
</evidence>
<comment type="catalytic activity">
    <reaction evidence="10 11">
        <text>a lipid X + a UDP-2-N,3-O-bis[(3R)-3-hydroxyacyl]-alpha-D-glucosamine = a lipid A disaccharide + UDP + H(+)</text>
        <dbReference type="Rhea" id="RHEA:67828"/>
        <dbReference type="ChEBI" id="CHEBI:15378"/>
        <dbReference type="ChEBI" id="CHEBI:58223"/>
        <dbReference type="ChEBI" id="CHEBI:137748"/>
        <dbReference type="ChEBI" id="CHEBI:176338"/>
        <dbReference type="ChEBI" id="CHEBI:176343"/>
        <dbReference type="EC" id="2.4.1.182"/>
    </reaction>
</comment>
<sequence length="419" mass="45418">MMAMSRSQRSCGSSRPPSAALFADASTMTLHSSPVKLAMVAGEPSGDLLAASLLAGLAARLPAGTQYYGIGGARMAAHGFDAHWPMDKLSVRGYVEALRHIPEILRIRGELKRQLLAEPPSVFIGVDAPDFNFSLEETLRHAGIPTIHFVCPSIWAWRGGRIKKIVKAVDHMLCVFPFETAILDKAGVASTYVGHPLADAIAMQPDSLSARRASGLPDEGPVVAVLPGSRRSEIELIGPTFFAAMELMHQREPSLRFVVPAPNAAIRALLQPLADRYPALPLTLTEGNAQLAMTAADAVLVKSGTVTLEAALLKKPMVISYKVPWLTGQIMQRQGYLPYVGLPNILAGRFVVPEILQHFATPQALADATLLQLNDEANRRMLVELFTEMHERLRCNTAERAAEVVVDVIDSGPSGRRFR</sequence>
<dbReference type="PANTHER" id="PTHR30372:SF4">
    <property type="entry name" value="LIPID-A-DISACCHARIDE SYNTHASE, MITOCHONDRIAL-RELATED"/>
    <property type="match status" value="1"/>
</dbReference>
<dbReference type="eggNOG" id="COG0763">
    <property type="taxonomic scope" value="Bacteria"/>
</dbReference>
<dbReference type="KEGG" id="brh:RBRH_00047"/>
<comment type="similarity">
    <text evidence="2 11">Belongs to the LpxB family.</text>
</comment>
<name>E5AR03_MYCRK</name>
<dbReference type="InterPro" id="IPR003835">
    <property type="entry name" value="Glyco_trans_19"/>
</dbReference>
<keyword evidence="5 11" id="KW-0444">Lipid biosynthesis</keyword>
<dbReference type="EC" id="2.4.1.182" evidence="3 11"/>
<dbReference type="UniPathway" id="UPA00973"/>
<evidence type="ECO:0000256" key="9">
    <source>
        <dbReference type="ARBA" id="ARBA00023098"/>
    </source>
</evidence>
<dbReference type="GO" id="GO:0016020">
    <property type="term" value="C:membrane"/>
    <property type="evidence" value="ECO:0007669"/>
    <property type="project" value="GOC"/>
</dbReference>
<dbReference type="GO" id="GO:0005543">
    <property type="term" value="F:phospholipid binding"/>
    <property type="evidence" value="ECO:0007669"/>
    <property type="project" value="TreeGrafter"/>
</dbReference>
<evidence type="ECO:0000256" key="3">
    <source>
        <dbReference type="ARBA" id="ARBA00012687"/>
    </source>
</evidence>
<evidence type="ECO:0000256" key="2">
    <source>
        <dbReference type="ARBA" id="ARBA00007868"/>
    </source>
</evidence>
<evidence type="ECO:0000256" key="11">
    <source>
        <dbReference type="HAMAP-Rule" id="MF_00392"/>
    </source>
</evidence>
<dbReference type="SUPFAM" id="SSF53756">
    <property type="entry name" value="UDP-Glycosyltransferase/glycogen phosphorylase"/>
    <property type="match status" value="1"/>
</dbReference>
<dbReference type="PANTHER" id="PTHR30372">
    <property type="entry name" value="LIPID-A-DISACCHARIDE SYNTHASE"/>
    <property type="match status" value="1"/>
</dbReference>
<dbReference type="HOGENOM" id="CLU_036577_3_0_4"/>
<evidence type="ECO:0000256" key="6">
    <source>
        <dbReference type="ARBA" id="ARBA00022556"/>
    </source>
</evidence>
<dbReference type="HAMAP" id="MF_00392">
    <property type="entry name" value="LpxB"/>
    <property type="match status" value="1"/>
</dbReference>
<comment type="pathway">
    <text evidence="11">Bacterial outer membrane biogenesis; LPS lipid A biosynthesis.</text>
</comment>
<protein>
    <recommendedName>
        <fullName evidence="4 11">Lipid-A-disaccharide synthase</fullName>
        <ecNumber evidence="3 11">2.4.1.182</ecNumber>
    </recommendedName>
</protein>
<evidence type="ECO:0000256" key="5">
    <source>
        <dbReference type="ARBA" id="ARBA00022516"/>
    </source>
</evidence>
<dbReference type="GO" id="GO:0009245">
    <property type="term" value="P:lipid A biosynthetic process"/>
    <property type="evidence" value="ECO:0007669"/>
    <property type="project" value="UniProtKB-UniRule"/>
</dbReference>
<evidence type="ECO:0000313" key="12">
    <source>
        <dbReference type="EMBL" id="CBW75035.1"/>
    </source>
</evidence>
<proteinExistence type="inferred from homology"/>
<evidence type="ECO:0000256" key="8">
    <source>
        <dbReference type="ARBA" id="ARBA00022679"/>
    </source>
</evidence>
<evidence type="ECO:0000256" key="10">
    <source>
        <dbReference type="ARBA" id="ARBA00048975"/>
    </source>
</evidence>
<dbReference type="NCBIfam" id="TIGR00215">
    <property type="entry name" value="lpxB"/>
    <property type="match status" value="1"/>
</dbReference>
<accession>E5AR03</accession>
<reference evidence="12 13" key="1">
    <citation type="journal article" date="2011" name="J. Bacteriol.">
        <title>Complete genome sequence of Burkholderia rhizoxinica, an endosymbiont of Rhizopus microsporus.</title>
        <authorList>
            <person name="Lackner G."/>
            <person name="Moebius N."/>
            <person name="Partida-Martinez L."/>
            <person name="Hertweck C."/>
        </authorList>
    </citation>
    <scope>NUCLEOTIDE SEQUENCE [LARGE SCALE GENOMIC DNA]</scope>
    <source>
        <strain evidence="13">DSM 19002 / CIP 109453 / HKI 454</strain>
    </source>
</reference>
<dbReference type="CAZy" id="GT19">
    <property type="family name" value="Glycosyltransferase Family 19"/>
</dbReference>
<keyword evidence="9 11" id="KW-0443">Lipid metabolism</keyword>